<accession>A0A7G3AK94</accession>
<dbReference type="SUPFAM" id="SSF50729">
    <property type="entry name" value="PH domain-like"/>
    <property type="match status" value="4"/>
</dbReference>
<feature type="compositionally biased region" description="Basic and acidic residues" evidence="1">
    <location>
        <begin position="332"/>
        <end position="342"/>
    </location>
</feature>
<feature type="compositionally biased region" description="Polar residues" evidence="1">
    <location>
        <begin position="272"/>
        <end position="283"/>
    </location>
</feature>
<dbReference type="SMART" id="SM00310">
    <property type="entry name" value="PTBI"/>
    <property type="match status" value="2"/>
</dbReference>
<feature type="domain" description="IRS-type PTB" evidence="2">
    <location>
        <begin position="644"/>
        <end position="750"/>
    </location>
</feature>
<feature type="domain" description="IRS-type PTB" evidence="2">
    <location>
        <begin position="135"/>
        <end position="241"/>
    </location>
</feature>
<feature type="compositionally biased region" description="Basic and acidic residues" evidence="1">
    <location>
        <begin position="841"/>
        <end position="851"/>
    </location>
</feature>
<dbReference type="AlphaFoldDB" id="A0A7G3AK94"/>
<dbReference type="InterPro" id="IPR050996">
    <property type="entry name" value="Docking_Protein_DOK"/>
</dbReference>
<dbReference type="PANTHER" id="PTHR21258:SF62">
    <property type="entry name" value="INSULIN RECEPTOR SUBSTRATE 1"/>
    <property type="match status" value="1"/>
</dbReference>
<dbReference type="GO" id="GO:0043410">
    <property type="term" value="P:positive regulation of MAPK cascade"/>
    <property type="evidence" value="ECO:0007669"/>
    <property type="project" value="TreeGrafter"/>
</dbReference>
<dbReference type="GO" id="GO:0007265">
    <property type="term" value="P:Ras protein signal transduction"/>
    <property type="evidence" value="ECO:0007669"/>
    <property type="project" value="TreeGrafter"/>
</dbReference>
<evidence type="ECO:0000259" key="2">
    <source>
        <dbReference type="PROSITE" id="PS51064"/>
    </source>
</evidence>
<dbReference type="PROSITE" id="PS51064">
    <property type="entry name" value="IRS_PTB"/>
    <property type="match status" value="2"/>
</dbReference>
<dbReference type="PANTHER" id="PTHR21258">
    <property type="entry name" value="DOCKING PROTEIN RELATED"/>
    <property type="match status" value="1"/>
</dbReference>
<feature type="region of interest" description="Disordered" evidence="1">
    <location>
        <begin position="768"/>
        <end position="792"/>
    </location>
</feature>
<dbReference type="InterPro" id="IPR011993">
    <property type="entry name" value="PH-like_dom_sf"/>
</dbReference>
<dbReference type="SMART" id="SM01244">
    <property type="entry name" value="IRS"/>
    <property type="match status" value="2"/>
</dbReference>
<dbReference type="InterPro" id="IPR001849">
    <property type="entry name" value="PH_domain"/>
</dbReference>
<dbReference type="SMART" id="SM00233">
    <property type="entry name" value="PH"/>
    <property type="match status" value="2"/>
</dbReference>
<evidence type="ECO:0000313" key="3">
    <source>
        <dbReference type="EMBL" id="MBC1171803.1"/>
    </source>
</evidence>
<dbReference type="VEuPathDB" id="VectorBase:LLONM1_006483"/>
<feature type="compositionally biased region" description="Polar residues" evidence="1">
    <location>
        <begin position="781"/>
        <end position="792"/>
    </location>
</feature>
<sequence>MDVDAPVCAGSVIIQAQSKNRISKKKSSNHKYCLLFKASRNGIERLEIADSETDKNPRIVTLENCVKITSEAPPANLIHIVTKTENVTVGTHGEEELKKWLSALQTVAFKEKSTCSLNRGSAIEEDNDLYCSSYSDGVFTVKLIPSDASIRCNLAMKPYRLVMTTVELQLRSFEDETVIVAKWPYRFIRKYGYRDGNFMFEAGRSCETGEGIFRLDHPKPQEIFRCMSSKMKCMKKLINGESVSSLDCGESQLSAVLSMEAGSRSPLPPSPNQMSSQDTDTSPLHQSFASIRGFISSNDSLNNVSTSSSISVLKHIPHKPPRKGLTISLPGAHEEPSKDKLRNLPNYEPIALPLHEKPALEAANTDAKPPQAPERDYESIETITDAWRTLGIDEVKHTEQIHTPEEDLIEFVKTTAKVTRPALTLALTDVHSPEADCTEGDYDRLEFFRSNSKASATYKTVIPIKPPTPPAAKPRSDDYEIVGDPDTQACRLADDSYMGYGVLRKPQQQQQLQLEAPELDHHKYNGLDYAIVSKPKRKSSNHKYCLLFKASRNGIERLEIADSETDKNPRIVTLENCVKITTAANLIHIVTKTENVTVGTHGEEELKKWLSALQTVAFKEKSTCSLNRGSAIEEDNDLYCSSYSDGVFTVKLIPSDASIRCNLAMKPYRLVMTTVELQLRSFEDETVIVAKWPYRFIRKYGYRDGNFMFEAGRSCETGEGIFRLDHPKPQEIFRCMSSKMKCMKKLINGESVSSLDCGESQLSAVLSMEAGSRSPLPPSPNQVSSQDTDTSPLHQSFASIRGFISSNDSLNNVSTSSSISVLKHIPHKPPRKGLTISLPGAHEEPSKDKLRNLPNYEPIALPLHEKPALEAANTDAKPPQAPERDYESIETITDAWRTLGIDEVKHTEQIHTPEEDLIEFVKTTAKVTRPALTLALTDVHSPEADCTEGDYDRLEFFRSNSKASATYKTVIPIKPPTPPAAKPRSDDYEIVGDPDTQACRLADDSYMGYGVLRKPQQQLQLEAPELDHHKYNGLDYAIVSKPKRV</sequence>
<proteinExistence type="predicted"/>
<feature type="region of interest" description="Disordered" evidence="1">
    <location>
        <begin position="314"/>
        <end position="343"/>
    </location>
</feature>
<protein>
    <submittedName>
        <fullName evidence="3">Putative fibroblast growth factor receptor substrate 2</fullName>
    </submittedName>
</protein>
<name>A0A7G3AK94_LUTLO</name>
<evidence type="ECO:0000256" key="1">
    <source>
        <dbReference type="SAM" id="MobiDB-lite"/>
    </source>
</evidence>
<feature type="region of interest" description="Disordered" evidence="1">
    <location>
        <begin position="823"/>
        <end position="852"/>
    </location>
</feature>
<dbReference type="GO" id="GO:0007169">
    <property type="term" value="P:cell surface receptor protein tyrosine kinase signaling pathway"/>
    <property type="evidence" value="ECO:0007669"/>
    <property type="project" value="TreeGrafter"/>
</dbReference>
<feature type="region of interest" description="Disordered" evidence="1">
    <location>
        <begin position="259"/>
        <end position="283"/>
    </location>
</feature>
<organism evidence="3">
    <name type="scientific">Lutzomyia longipalpis</name>
    <name type="common">Sand fly</name>
    <dbReference type="NCBI Taxonomy" id="7200"/>
    <lineage>
        <taxon>Eukaryota</taxon>
        <taxon>Metazoa</taxon>
        <taxon>Ecdysozoa</taxon>
        <taxon>Arthropoda</taxon>
        <taxon>Hexapoda</taxon>
        <taxon>Insecta</taxon>
        <taxon>Pterygota</taxon>
        <taxon>Neoptera</taxon>
        <taxon>Endopterygota</taxon>
        <taxon>Diptera</taxon>
        <taxon>Nematocera</taxon>
        <taxon>Psychodoidea</taxon>
        <taxon>Psychodidae</taxon>
        <taxon>Lutzomyia</taxon>
        <taxon>Lutzomyia</taxon>
    </lineage>
</organism>
<dbReference type="EMBL" id="GITU01003100">
    <property type="protein sequence ID" value="MBC1171803.1"/>
    <property type="molecule type" value="Transcribed_RNA"/>
</dbReference>
<dbReference type="Pfam" id="PF02174">
    <property type="entry name" value="IRS"/>
    <property type="match status" value="2"/>
</dbReference>
<reference evidence="3" key="1">
    <citation type="journal article" date="2020" name="BMC">
        <title>Leishmania infection induces a limited differential gene expression in the sand fly midgut.</title>
        <authorList>
            <person name="Coutinho-Abreu I.V."/>
            <person name="Serafim T.D."/>
            <person name="Meneses C."/>
            <person name="Kamhawi S."/>
            <person name="Oliveira F."/>
            <person name="Valenzuela J.G."/>
        </authorList>
    </citation>
    <scope>NUCLEOTIDE SEQUENCE</scope>
    <source>
        <strain evidence="3">Jacobina</strain>
        <tissue evidence="3">Midgut</tissue>
    </source>
</reference>
<dbReference type="InterPro" id="IPR002404">
    <property type="entry name" value="IRS_PTB"/>
</dbReference>
<dbReference type="Gene3D" id="2.30.29.30">
    <property type="entry name" value="Pleckstrin-homology domain (PH domain)/Phosphotyrosine-binding domain (PTB)"/>
    <property type="match status" value="4"/>
</dbReference>
<dbReference type="GO" id="GO:0005737">
    <property type="term" value="C:cytoplasm"/>
    <property type="evidence" value="ECO:0007669"/>
    <property type="project" value="TreeGrafter"/>
</dbReference>
<keyword evidence="3" id="KW-0675">Receptor</keyword>